<reference evidence="1" key="1">
    <citation type="submission" date="2021-11" db="EMBL/GenBank/DDBJ databases">
        <authorList>
            <person name="Schell T."/>
        </authorList>
    </citation>
    <scope>NUCLEOTIDE SEQUENCE</scope>
    <source>
        <strain evidence="1">M5</strain>
    </source>
</reference>
<comment type="caution">
    <text evidence="1">The sequence shown here is derived from an EMBL/GenBank/DDBJ whole genome shotgun (WGS) entry which is preliminary data.</text>
</comment>
<dbReference type="AlphaFoldDB" id="A0A8J2RH15"/>
<sequence length="57" mass="6349">MVILFNNKVVDLEQSFQDIFGDGNICSPDGTNSMCDDEDFPFKITLHKSGYCPEGCI</sequence>
<name>A0A8J2RH15_9CRUS</name>
<dbReference type="Proteomes" id="UP000789390">
    <property type="component" value="Unassembled WGS sequence"/>
</dbReference>
<organism evidence="1 2">
    <name type="scientific">Daphnia galeata</name>
    <dbReference type="NCBI Taxonomy" id="27404"/>
    <lineage>
        <taxon>Eukaryota</taxon>
        <taxon>Metazoa</taxon>
        <taxon>Ecdysozoa</taxon>
        <taxon>Arthropoda</taxon>
        <taxon>Crustacea</taxon>
        <taxon>Branchiopoda</taxon>
        <taxon>Diplostraca</taxon>
        <taxon>Cladocera</taxon>
        <taxon>Anomopoda</taxon>
        <taxon>Daphniidae</taxon>
        <taxon>Daphnia</taxon>
    </lineage>
</organism>
<proteinExistence type="predicted"/>
<gene>
    <name evidence="1" type="ORF">DGAL_LOCUS2679</name>
</gene>
<accession>A0A8J2RH15</accession>
<dbReference type="EMBL" id="CAKKLH010000036">
    <property type="protein sequence ID" value="CAH0100449.1"/>
    <property type="molecule type" value="Genomic_DNA"/>
</dbReference>
<evidence type="ECO:0000313" key="1">
    <source>
        <dbReference type="EMBL" id="CAH0100449.1"/>
    </source>
</evidence>
<evidence type="ECO:0000313" key="2">
    <source>
        <dbReference type="Proteomes" id="UP000789390"/>
    </source>
</evidence>
<protein>
    <submittedName>
        <fullName evidence="1">Uncharacterized protein</fullName>
    </submittedName>
</protein>
<keyword evidence="2" id="KW-1185">Reference proteome</keyword>